<organism evidence="1">
    <name type="scientific">marine metagenome</name>
    <dbReference type="NCBI Taxonomy" id="408172"/>
    <lineage>
        <taxon>unclassified sequences</taxon>
        <taxon>metagenomes</taxon>
        <taxon>ecological metagenomes</taxon>
    </lineage>
</organism>
<name>A0A382M719_9ZZZZ</name>
<dbReference type="EMBL" id="UINC01091036">
    <property type="protein sequence ID" value="SVC43487.1"/>
    <property type="molecule type" value="Genomic_DNA"/>
</dbReference>
<accession>A0A382M719</accession>
<reference evidence="1" key="1">
    <citation type="submission" date="2018-05" db="EMBL/GenBank/DDBJ databases">
        <authorList>
            <person name="Lanie J.A."/>
            <person name="Ng W.-L."/>
            <person name="Kazmierczak K.M."/>
            <person name="Andrzejewski T.M."/>
            <person name="Davidsen T.M."/>
            <person name="Wayne K.J."/>
            <person name="Tettelin H."/>
            <person name="Glass J.I."/>
            <person name="Rusch D."/>
            <person name="Podicherti R."/>
            <person name="Tsui H.-C.T."/>
            <person name="Winkler M.E."/>
        </authorList>
    </citation>
    <scope>NUCLEOTIDE SEQUENCE</scope>
</reference>
<feature type="non-terminal residue" evidence="1">
    <location>
        <position position="1"/>
    </location>
</feature>
<gene>
    <name evidence="1" type="ORF">METZ01_LOCUS296341</name>
</gene>
<dbReference type="AlphaFoldDB" id="A0A382M719"/>
<proteinExistence type="predicted"/>
<evidence type="ECO:0000313" key="1">
    <source>
        <dbReference type="EMBL" id="SVC43487.1"/>
    </source>
</evidence>
<sequence length="41" mass="4138">IAKYCAIIGVASGDSCGFGCFAILPIASDGNTGEDCRNTLL</sequence>
<protein>
    <submittedName>
        <fullName evidence="1">Uncharacterized protein</fullName>
    </submittedName>
</protein>